<gene>
    <name evidence="6" type="ORF">NUH88_06430</name>
</gene>
<protein>
    <recommendedName>
        <fullName evidence="8">Isoprenylcysteine carboxyl methyltransferase</fullName>
    </recommendedName>
</protein>
<keyword evidence="3 5" id="KW-1133">Transmembrane helix</keyword>
<keyword evidence="2 5" id="KW-0812">Transmembrane</keyword>
<dbReference type="InterPro" id="IPR007269">
    <property type="entry name" value="ICMT_MeTrfase"/>
</dbReference>
<feature type="transmembrane region" description="Helical" evidence="5">
    <location>
        <begin position="130"/>
        <end position="156"/>
    </location>
</feature>
<dbReference type="Gene3D" id="1.20.120.1630">
    <property type="match status" value="1"/>
</dbReference>
<evidence type="ECO:0000256" key="4">
    <source>
        <dbReference type="ARBA" id="ARBA00023136"/>
    </source>
</evidence>
<dbReference type="Pfam" id="PF04140">
    <property type="entry name" value="ICMT"/>
    <property type="match status" value="1"/>
</dbReference>
<evidence type="ECO:0000256" key="3">
    <source>
        <dbReference type="ARBA" id="ARBA00022989"/>
    </source>
</evidence>
<dbReference type="EMBL" id="CP102480">
    <property type="protein sequence ID" value="UUX51327.1"/>
    <property type="molecule type" value="Genomic_DNA"/>
</dbReference>
<evidence type="ECO:0000313" key="6">
    <source>
        <dbReference type="EMBL" id="UUX51327.1"/>
    </source>
</evidence>
<reference evidence="6" key="1">
    <citation type="submission" date="2022-08" db="EMBL/GenBank/DDBJ databases">
        <title>Nisaea acidiphila sp. nov., isolated from a marine algal debris and emended description of the genus Nisaea Urios et al. 2008.</title>
        <authorList>
            <person name="Kwon K."/>
        </authorList>
    </citation>
    <scope>NUCLEOTIDE SEQUENCE</scope>
    <source>
        <strain evidence="6">MEBiC11861</strain>
    </source>
</reference>
<keyword evidence="4 5" id="KW-0472">Membrane</keyword>
<evidence type="ECO:0000256" key="5">
    <source>
        <dbReference type="SAM" id="Phobius"/>
    </source>
</evidence>
<dbReference type="PANTHER" id="PTHR43847">
    <property type="entry name" value="BLL3993 PROTEIN"/>
    <property type="match status" value="1"/>
</dbReference>
<evidence type="ECO:0008006" key="8">
    <source>
        <dbReference type="Google" id="ProtNLM"/>
    </source>
</evidence>
<name>A0A9J7AVG0_9PROT</name>
<evidence type="ECO:0000256" key="1">
    <source>
        <dbReference type="ARBA" id="ARBA00004141"/>
    </source>
</evidence>
<dbReference type="RefSeq" id="WP_257770753.1">
    <property type="nucleotide sequence ID" value="NZ_CP102480.1"/>
</dbReference>
<dbReference type="GO" id="GO:0016020">
    <property type="term" value="C:membrane"/>
    <property type="evidence" value="ECO:0007669"/>
    <property type="project" value="UniProtKB-SubCell"/>
</dbReference>
<dbReference type="PANTHER" id="PTHR43847:SF1">
    <property type="entry name" value="BLL3993 PROTEIN"/>
    <property type="match status" value="1"/>
</dbReference>
<proteinExistence type="predicted"/>
<dbReference type="AlphaFoldDB" id="A0A9J7AVG0"/>
<feature type="transmembrane region" description="Helical" evidence="5">
    <location>
        <begin position="69"/>
        <end position="89"/>
    </location>
</feature>
<organism evidence="6 7">
    <name type="scientific">Nisaea acidiphila</name>
    <dbReference type="NCBI Taxonomy" id="1862145"/>
    <lineage>
        <taxon>Bacteria</taxon>
        <taxon>Pseudomonadati</taxon>
        <taxon>Pseudomonadota</taxon>
        <taxon>Alphaproteobacteria</taxon>
        <taxon>Rhodospirillales</taxon>
        <taxon>Thalassobaculaceae</taxon>
        <taxon>Nisaea</taxon>
    </lineage>
</organism>
<dbReference type="GO" id="GO:0004671">
    <property type="term" value="F:protein C-terminal S-isoprenylcysteine carboxyl O-methyltransferase activity"/>
    <property type="evidence" value="ECO:0007669"/>
    <property type="project" value="InterPro"/>
</dbReference>
<feature type="transmembrane region" description="Helical" evidence="5">
    <location>
        <begin position="44"/>
        <end position="62"/>
    </location>
</feature>
<comment type="subcellular location">
    <subcellularLocation>
        <location evidence="1">Membrane</location>
        <topology evidence="1">Multi-pass membrane protein</topology>
    </subcellularLocation>
</comment>
<dbReference type="InterPro" id="IPR052527">
    <property type="entry name" value="Metal_cation-efflux_comp"/>
</dbReference>
<dbReference type="KEGG" id="naci:NUH88_06430"/>
<evidence type="ECO:0000313" key="7">
    <source>
        <dbReference type="Proteomes" id="UP001060336"/>
    </source>
</evidence>
<accession>A0A9J7AVG0</accession>
<dbReference type="Proteomes" id="UP001060336">
    <property type="component" value="Chromosome"/>
</dbReference>
<keyword evidence="7" id="KW-1185">Reference proteome</keyword>
<evidence type="ECO:0000256" key="2">
    <source>
        <dbReference type="ARBA" id="ARBA00022692"/>
    </source>
</evidence>
<sequence>MPYTIAFVVAAVLLRLGSLAISVRNERGLLLSGAVEHGAVTTKVLALAHAAFYAAAITEAILQPAPASWITWTGLTVYALSMCALFWVIRTLGRVWTVKLYIAEDHHLETNWLFRRVRHPNYYLNIVPELIGFALTLQAFTTLSVGLPVYAVILFLRIRQEEQVMRERFPEY</sequence>